<dbReference type="AlphaFoldDB" id="A0A917XJM4"/>
<evidence type="ECO:0000313" key="3">
    <source>
        <dbReference type="Proteomes" id="UP000653411"/>
    </source>
</evidence>
<organism evidence="2 3">
    <name type="scientific">Streptomyces fuscichromogenes</name>
    <dbReference type="NCBI Taxonomy" id="1324013"/>
    <lineage>
        <taxon>Bacteria</taxon>
        <taxon>Bacillati</taxon>
        <taxon>Actinomycetota</taxon>
        <taxon>Actinomycetes</taxon>
        <taxon>Kitasatosporales</taxon>
        <taxon>Streptomycetaceae</taxon>
        <taxon>Streptomyces</taxon>
    </lineage>
</organism>
<proteinExistence type="predicted"/>
<feature type="transmembrane region" description="Helical" evidence="1">
    <location>
        <begin position="29"/>
        <end position="51"/>
    </location>
</feature>
<feature type="transmembrane region" description="Helical" evidence="1">
    <location>
        <begin position="57"/>
        <end position="81"/>
    </location>
</feature>
<dbReference type="EMBL" id="BMML01000021">
    <property type="protein sequence ID" value="GGN33329.1"/>
    <property type="molecule type" value="Genomic_DNA"/>
</dbReference>
<dbReference type="Proteomes" id="UP000653411">
    <property type="component" value="Unassembled WGS sequence"/>
</dbReference>
<reference evidence="2" key="1">
    <citation type="journal article" date="2014" name="Int. J. Syst. Evol. Microbiol.">
        <title>Complete genome sequence of Corynebacterium casei LMG S-19264T (=DSM 44701T), isolated from a smear-ripened cheese.</title>
        <authorList>
            <consortium name="US DOE Joint Genome Institute (JGI-PGF)"/>
            <person name="Walter F."/>
            <person name="Albersmeier A."/>
            <person name="Kalinowski J."/>
            <person name="Ruckert C."/>
        </authorList>
    </citation>
    <scope>NUCLEOTIDE SEQUENCE</scope>
    <source>
        <strain evidence="2">CGMCC 4.7110</strain>
    </source>
</reference>
<sequence>MSAPSPPLPWASQPAVKHSSTRRAIHRRLIRQAVLLLVVWPGFFLAIALAADTDAQQFIPILVRGVFVTPVLLPHNIWGAVTALRMHRRLSAHPWRTVKCEIVVPGTHRWRLRECDPATGREVRVPAILCIGQDVLTSTPFKRHMSVRLTHVWCAGPPGPGAVVSEPGGARPFRLALRKDLTASLARADVALR</sequence>
<evidence type="ECO:0000313" key="2">
    <source>
        <dbReference type="EMBL" id="GGN33329.1"/>
    </source>
</evidence>
<keyword evidence="1" id="KW-0812">Transmembrane</keyword>
<accession>A0A917XJM4</accession>
<gene>
    <name evidence="2" type="ORF">GCM10011578_073100</name>
</gene>
<comment type="caution">
    <text evidence="2">The sequence shown here is derived from an EMBL/GenBank/DDBJ whole genome shotgun (WGS) entry which is preliminary data.</text>
</comment>
<name>A0A917XJM4_9ACTN</name>
<keyword evidence="3" id="KW-1185">Reference proteome</keyword>
<reference evidence="2" key="2">
    <citation type="submission" date="2020-09" db="EMBL/GenBank/DDBJ databases">
        <authorList>
            <person name="Sun Q."/>
            <person name="Zhou Y."/>
        </authorList>
    </citation>
    <scope>NUCLEOTIDE SEQUENCE</scope>
    <source>
        <strain evidence="2">CGMCC 4.7110</strain>
    </source>
</reference>
<evidence type="ECO:0000256" key="1">
    <source>
        <dbReference type="SAM" id="Phobius"/>
    </source>
</evidence>
<keyword evidence="1" id="KW-0472">Membrane</keyword>
<protein>
    <submittedName>
        <fullName evidence="2">Uncharacterized protein</fullName>
    </submittedName>
</protein>
<keyword evidence="1" id="KW-1133">Transmembrane helix</keyword>
<dbReference type="RefSeq" id="WP_189267176.1">
    <property type="nucleotide sequence ID" value="NZ_BMML01000021.1"/>
</dbReference>